<evidence type="ECO:0000256" key="2">
    <source>
        <dbReference type="ARBA" id="ARBA00006906"/>
    </source>
</evidence>
<dbReference type="CDD" id="cd00452">
    <property type="entry name" value="KDPG_aldolase"/>
    <property type="match status" value="1"/>
</dbReference>
<dbReference type="PANTHER" id="PTHR30246">
    <property type="entry name" value="2-KETO-3-DEOXY-6-PHOSPHOGLUCONATE ALDOLASE"/>
    <property type="match status" value="1"/>
</dbReference>
<comment type="caution">
    <text evidence="6">The sequence shown here is derived from an EMBL/GenBank/DDBJ whole genome shotgun (WGS) entry which is preliminary data.</text>
</comment>
<comment type="pathway">
    <text evidence="1">Carbohydrate acid metabolism.</text>
</comment>
<evidence type="ECO:0000256" key="5">
    <source>
        <dbReference type="ARBA" id="ARBA00023277"/>
    </source>
</evidence>
<dbReference type="InterPro" id="IPR031338">
    <property type="entry name" value="KDPG/KHG_AS_2"/>
</dbReference>
<dbReference type="EMBL" id="JAJA02000001">
    <property type="protein sequence ID" value="KWS02756.1"/>
    <property type="molecule type" value="Genomic_DNA"/>
</dbReference>
<dbReference type="NCBIfam" id="NF006600">
    <property type="entry name" value="PRK09140.1"/>
    <property type="match status" value="1"/>
</dbReference>
<sequence length="210" mass="21318">MTQSSVDWNARRPLIAILRGIAPAEVEAHVLALIDAGIGLIEIPTNSPEWLRSVELALAIAGERAVIGAGTVLNPADVDALAATGARLMVTPNTDAAVIGHAVQRGLTCAVGFATPSEAFAALAAGAQALKLFPASHFGPGYVRAIKAVLPPQAPLFAVGGVTPDNLGGFLHAGCVGAGLGSDLYTPGQSPALTRERGGLFVDAYQSARP</sequence>
<comment type="similarity">
    <text evidence="2">Belongs to the KHG/KDPG aldolase family.</text>
</comment>
<dbReference type="InterPro" id="IPR000887">
    <property type="entry name" value="Aldlse_KDPG_KHG"/>
</dbReference>
<comment type="subunit">
    <text evidence="3">Homotrimer.</text>
</comment>
<organism evidence="6 7">
    <name type="scientific">Lysobacter capsici AZ78</name>
    <dbReference type="NCBI Taxonomy" id="1444315"/>
    <lineage>
        <taxon>Bacteria</taxon>
        <taxon>Pseudomonadati</taxon>
        <taxon>Pseudomonadota</taxon>
        <taxon>Gammaproteobacteria</taxon>
        <taxon>Lysobacterales</taxon>
        <taxon>Lysobacteraceae</taxon>
        <taxon>Lysobacter</taxon>
    </lineage>
</organism>
<keyword evidence="7" id="KW-1185">Reference proteome</keyword>
<dbReference type="PROSITE" id="PS00160">
    <property type="entry name" value="ALDOLASE_KDPG_KHG_2"/>
    <property type="match status" value="1"/>
</dbReference>
<evidence type="ECO:0000313" key="6">
    <source>
        <dbReference type="EMBL" id="KWS02756.1"/>
    </source>
</evidence>
<dbReference type="GO" id="GO:0008674">
    <property type="term" value="F:2-dehydro-3-deoxy-6-phosphogalactonate aldolase activity"/>
    <property type="evidence" value="ECO:0007669"/>
    <property type="project" value="UniProtKB-EC"/>
</dbReference>
<dbReference type="Pfam" id="PF01081">
    <property type="entry name" value="Aldolase"/>
    <property type="match status" value="1"/>
</dbReference>
<proteinExistence type="inferred from homology"/>
<dbReference type="Gene3D" id="3.20.20.70">
    <property type="entry name" value="Aldolase class I"/>
    <property type="match status" value="1"/>
</dbReference>
<name>A0A108U573_9GAMM</name>
<gene>
    <name evidence="6" type="ORF">AZ78_0302</name>
</gene>
<dbReference type="Proteomes" id="UP000023435">
    <property type="component" value="Unassembled WGS sequence"/>
</dbReference>
<dbReference type="OrthoDB" id="8590323at2"/>
<evidence type="ECO:0000256" key="3">
    <source>
        <dbReference type="ARBA" id="ARBA00011233"/>
    </source>
</evidence>
<dbReference type="SUPFAM" id="SSF51569">
    <property type="entry name" value="Aldolase"/>
    <property type="match status" value="1"/>
</dbReference>
<dbReference type="RefSeq" id="WP_051547041.1">
    <property type="nucleotide sequence ID" value="NZ_JAJA02000001.1"/>
</dbReference>
<dbReference type="EC" id="4.1.2.21" evidence="6"/>
<dbReference type="InterPro" id="IPR013785">
    <property type="entry name" value="Aldolase_TIM"/>
</dbReference>
<reference evidence="6 7" key="1">
    <citation type="journal article" date="2014" name="Genome Announc.">
        <title>Draft Genome Sequence of Lysobacter capsici AZ78, a Bacterium Antagonistic to Plant-Pathogenic Oomycetes.</title>
        <authorList>
            <person name="Puopolo G."/>
            <person name="Sonego P."/>
            <person name="Engelen K."/>
            <person name="Pertot I."/>
        </authorList>
    </citation>
    <scope>NUCLEOTIDE SEQUENCE [LARGE SCALE GENOMIC DNA]</scope>
    <source>
        <strain evidence="6 7">AZ78</strain>
    </source>
</reference>
<keyword evidence="5" id="KW-0119">Carbohydrate metabolism</keyword>
<accession>A0A108U573</accession>
<keyword evidence="4 6" id="KW-0456">Lyase</keyword>
<dbReference type="AlphaFoldDB" id="A0A108U573"/>
<protein>
    <submittedName>
        <fullName evidence="6">2-dehydro-3-deoxyphosphogalactonate aldolase</fullName>
        <ecNumber evidence="6">4.1.2.21</ecNumber>
    </submittedName>
</protein>
<evidence type="ECO:0000256" key="4">
    <source>
        <dbReference type="ARBA" id="ARBA00023239"/>
    </source>
</evidence>
<evidence type="ECO:0000256" key="1">
    <source>
        <dbReference type="ARBA" id="ARBA00004761"/>
    </source>
</evidence>
<evidence type="ECO:0000313" key="7">
    <source>
        <dbReference type="Proteomes" id="UP000023435"/>
    </source>
</evidence>
<dbReference type="PANTHER" id="PTHR30246:SF1">
    <property type="entry name" value="2-DEHYDRO-3-DEOXY-6-PHOSPHOGALACTONATE ALDOLASE-RELATED"/>
    <property type="match status" value="1"/>
</dbReference>